<keyword evidence="5" id="KW-1185">Reference proteome</keyword>
<dbReference type="Pfam" id="PF00571">
    <property type="entry name" value="CBS"/>
    <property type="match status" value="2"/>
</dbReference>
<dbReference type="InterPro" id="IPR000644">
    <property type="entry name" value="CBS_dom"/>
</dbReference>
<dbReference type="InterPro" id="IPR018821">
    <property type="entry name" value="DUF294_put_nucleoTrafse_sb-bd"/>
</dbReference>
<dbReference type="eggNOG" id="COG2905">
    <property type="taxonomic scope" value="Bacteria"/>
</dbReference>
<keyword evidence="1" id="KW-0677">Repeat</keyword>
<dbReference type="STRING" id="1189612.A33Q_3220"/>
<feature type="domain" description="CBS" evidence="3">
    <location>
        <begin position="76"/>
        <end position="135"/>
    </location>
</feature>
<dbReference type="Pfam" id="PF10335">
    <property type="entry name" value="DUF294_C"/>
    <property type="match status" value="1"/>
</dbReference>
<keyword evidence="2" id="KW-0129">CBS domain</keyword>
<dbReference type="PANTHER" id="PTHR48108:SF31">
    <property type="entry name" value="CBS DOMAIN AND CYCLIC NUCLEOTIDE-REGULATED NUCLEOTIDYLTRANSFERASE"/>
    <property type="match status" value="1"/>
</dbReference>
<evidence type="ECO:0000256" key="1">
    <source>
        <dbReference type="ARBA" id="ARBA00022737"/>
    </source>
</evidence>
<dbReference type="GO" id="GO:0008773">
    <property type="term" value="F:[protein-PII] uridylyltransferase activity"/>
    <property type="evidence" value="ECO:0007669"/>
    <property type="project" value="InterPro"/>
</dbReference>
<dbReference type="PANTHER" id="PTHR48108">
    <property type="entry name" value="CBS DOMAIN-CONTAINING PROTEIN CBSX2, CHLOROPLASTIC"/>
    <property type="match status" value="1"/>
</dbReference>
<accession>S2E193</accession>
<sequence>MFFTQKVGDIQSRDIRICDPSTPVYKVAQMMAQEKISCLFVGENESEIQGFVTDITLRDSVLAHNLHASIAVGEVMDRGIVHIEKTALLYEALLLMFQTKTRYLLVKDKGDFVGMISRNKILTSQYQGPFIFIQSLKQSQDTAELAQKWRHVPNMVYQLVEKGLRAQIVNQIITTINDIITLRVIENTIRDLGPAPASFVFMVLGSEGRSEQTLVTDQDNAIIYEDKANEQRELVREYFLEFANRVSSALDTIGFEFCKGGFMAKNPKWTHSLSHWKRNYEAWIQESTPETMMKYATFFDCRAIYGDFGLLDELKDFMDTHLQNPTERFFINLGTNALQYEPPLTFFRKNIKTFKIDGEEHFNVKHTMTPIVDLTRLFALKHRIFETNTGKRIELLQEKGVFTPKEAKELSHAYYYLMGMRLEKQSLRIIRKGKKPVNYVALKELTKVQMVTLVEIFKVIKDFQLKIKVEFTKNIF</sequence>
<name>S2E193_INDAL</name>
<dbReference type="PROSITE" id="PS51371">
    <property type="entry name" value="CBS"/>
    <property type="match status" value="2"/>
</dbReference>
<evidence type="ECO:0000256" key="2">
    <source>
        <dbReference type="PROSITE-ProRule" id="PRU00703"/>
    </source>
</evidence>
<evidence type="ECO:0000313" key="4">
    <source>
        <dbReference type="EMBL" id="EOZ95858.1"/>
    </source>
</evidence>
<organism evidence="4 5">
    <name type="scientific">Indibacter alkaliphilus (strain CCUG 57479 / KCTC 22604 / LW1)</name>
    <dbReference type="NCBI Taxonomy" id="1189612"/>
    <lineage>
        <taxon>Bacteria</taxon>
        <taxon>Pseudomonadati</taxon>
        <taxon>Bacteroidota</taxon>
        <taxon>Cytophagia</taxon>
        <taxon>Cytophagales</taxon>
        <taxon>Cyclobacteriaceae</taxon>
    </lineage>
</organism>
<dbReference type="CDD" id="cd05401">
    <property type="entry name" value="NT_GlnE_GlnD_like"/>
    <property type="match status" value="1"/>
</dbReference>
<dbReference type="SMART" id="SM00116">
    <property type="entry name" value="CBS"/>
    <property type="match status" value="2"/>
</dbReference>
<protein>
    <submittedName>
        <fullName evidence="4">Signal-transduction protein</fullName>
    </submittedName>
</protein>
<dbReference type="EMBL" id="ALWO02000037">
    <property type="protein sequence ID" value="EOZ95858.1"/>
    <property type="molecule type" value="Genomic_DNA"/>
</dbReference>
<proteinExistence type="predicted"/>
<gene>
    <name evidence="4" type="ORF">A33Q_3220</name>
</gene>
<evidence type="ECO:0000313" key="5">
    <source>
        <dbReference type="Proteomes" id="UP000006073"/>
    </source>
</evidence>
<dbReference type="InterPro" id="IPR051462">
    <property type="entry name" value="CBS_domain-containing"/>
</dbReference>
<dbReference type="AlphaFoldDB" id="S2E193"/>
<dbReference type="Gene3D" id="3.10.580.10">
    <property type="entry name" value="CBS-domain"/>
    <property type="match status" value="1"/>
</dbReference>
<dbReference type="Pfam" id="PF03445">
    <property type="entry name" value="DUF294"/>
    <property type="match status" value="1"/>
</dbReference>
<reference evidence="4 5" key="1">
    <citation type="journal article" date="2013" name="Genome Announc.">
        <title>Draft Genome Sequence of Indibacter alkaliphilus Strain LW1T, Isolated from Lonar Lake, a Haloalkaline Lake in the Buldana District of Maharashtra, India.</title>
        <authorList>
            <person name="Singh A."/>
            <person name="Kumar Jangir P."/>
            <person name="Sharma R."/>
            <person name="Singh A."/>
            <person name="Kumar Pinnaka A."/>
            <person name="Shivaji S."/>
        </authorList>
    </citation>
    <scope>NUCLEOTIDE SEQUENCE [LARGE SCALE GENOMIC DNA]</scope>
    <source>
        <strain evidence="5">CCUG 57479 / KCTC 22604 / LW1</strain>
    </source>
</reference>
<comment type="caution">
    <text evidence="4">The sequence shown here is derived from an EMBL/GenBank/DDBJ whole genome shotgun (WGS) entry which is preliminary data.</text>
</comment>
<dbReference type="SUPFAM" id="SSF54631">
    <property type="entry name" value="CBS-domain pair"/>
    <property type="match status" value="1"/>
</dbReference>
<evidence type="ECO:0000259" key="3">
    <source>
        <dbReference type="PROSITE" id="PS51371"/>
    </source>
</evidence>
<dbReference type="InterPro" id="IPR005105">
    <property type="entry name" value="GlnD_Uridyltrans_N"/>
</dbReference>
<feature type="domain" description="CBS" evidence="3">
    <location>
        <begin position="11"/>
        <end position="69"/>
    </location>
</feature>
<dbReference type="InterPro" id="IPR046342">
    <property type="entry name" value="CBS_dom_sf"/>
</dbReference>
<dbReference type="Proteomes" id="UP000006073">
    <property type="component" value="Unassembled WGS sequence"/>
</dbReference>